<evidence type="ECO:0000313" key="5">
    <source>
        <dbReference type="Proteomes" id="UP000195985"/>
    </source>
</evidence>
<evidence type="ECO:0000256" key="1">
    <source>
        <dbReference type="PROSITE-ProRule" id="PRU00169"/>
    </source>
</evidence>
<dbReference type="CDD" id="cd17532">
    <property type="entry name" value="REC_LytTR_AlgR-like"/>
    <property type="match status" value="1"/>
</dbReference>
<gene>
    <name evidence="4" type="ORF">TPAS_2276</name>
</gene>
<dbReference type="Gene3D" id="2.20.25.10">
    <property type="match status" value="1"/>
</dbReference>
<feature type="domain" description="HTH LytTR-type" evidence="3">
    <location>
        <begin position="142"/>
        <end position="246"/>
    </location>
</feature>
<dbReference type="SMART" id="SM00850">
    <property type="entry name" value="LytTR"/>
    <property type="match status" value="1"/>
</dbReference>
<dbReference type="InterPro" id="IPR046947">
    <property type="entry name" value="LytR-like"/>
</dbReference>
<dbReference type="SUPFAM" id="SSF52172">
    <property type="entry name" value="CheY-like"/>
    <property type="match status" value="1"/>
</dbReference>
<proteinExistence type="predicted"/>
<dbReference type="PANTHER" id="PTHR37299:SF1">
    <property type="entry name" value="STAGE 0 SPORULATION PROTEIN A HOMOLOG"/>
    <property type="match status" value="1"/>
</dbReference>
<dbReference type="InterPro" id="IPR011006">
    <property type="entry name" value="CheY-like_superfamily"/>
</dbReference>
<dbReference type="SMART" id="SM00448">
    <property type="entry name" value="REC"/>
    <property type="match status" value="1"/>
</dbReference>
<dbReference type="STRING" id="43064.SAMN04488086_10898"/>
<dbReference type="Pfam" id="PF04397">
    <property type="entry name" value="LytTR"/>
    <property type="match status" value="1"/>
</dbReference>
<sequence>MSMRVLIVDDEPLARDELAYLLGKCEGVSAIAQADSIEEALGAMLEDPVDLIFLDIHLTNESGLSLAGKINKLKKPPMIIFATAYDDYAVKAFELNATDYVLKPFEMERIQQAVKKAYGQYRKQQVGEVEVPKQKDIGLQVLPIQMDERIYMLQVPEIIAIGVENGETTIYTKNMTYIIHEPLSALEKKIDGHPFLRVHRAFLINLKEIKEIQPWFNHTFQLTMSNGLKIPVSRSYMKEFKEKVGI</sequence>
<dbReference type="Proteomes" id="UP000195985">
    <property type="component" value="Unassembled WGS sequence"/>
</dbReference>
<dbReference type="GO" id="GO:0003677">
    <property type="term" value="F:DNA binding"/>
    <property type="evidence" value="ECO:0007669"/>
    <property type="project" value="InterPro"/>
</dbReference>
<name>A0A1W1IHS6_9LACT</name>
<organism evidence="4 5">
    <name type="scientific">Trichococcus pasteurii</name>
    <dbReference type="NCBI Taxonomy" id="43064"/>
    <lineage>
        <taxon>Bacteria</taxon>
        <taxon>Bacillati</taxon>
        <taxon>Bacillota</taxon>
        <taxon>Bacilli</taxon>
        <taxon>Lactobacillales</taxon>
        <taxon>Carnobacteriaceae</taxon>
        <taxon>Trichococcus</taxon>
    </lineage>
</organism>
<feature type="modified residue" description="4-aspartylphosphate" evidence="1">
    <location>
        <position position="55"/>
    </location>
</feature>
<accession>A0A1W1IHS6</accession>
<evidence type="ECO:0000313" key="4">
    <source>
        <dbReference type="EMBL" id="SLM52582.1"/>
    </source>
</evidence>
<protein>
    <submittedName>
        <fullName evidence="4">Uncharacterized protein</fullName>
    </submittedName>
</protein>
<dbReference type="EMBL" id="FWEY01000007">
    <property type="protein sequence ID" value="SLM52582.1"/>
    <property type="molecule type" value="Genomic_DNA"/>
</dbReference>
<dbReference type="AlphaFoldDB" id="A0A1W1IHS6"/>
<dbReference type="PANTHER" id="PTHR37299">
    <property type="entry name" value="TRANSCRIPTIONAL REGULATOR-RELATED"/>
    <property type="match status" value="1"/>
</dbReference>
<keyword evidence="1" id="KW-0597">Phosphoprotein</keyword>
<dbReference type="Gene3D" id="3.40.50.2300">
    <property type="match status" value="1"/>
</dbReference>
<dbReference type="Gene3D" id="2.40.50.40">
    <property type="match status" value="1"/>
</dbReference>
<dbReference type="GO" id="GO:0000156">
    <property type="term" value="F:phosphorelay response regulator activity"/>
    <property type="evidence" value="ECO:0007669"/>
    <property type="project" value="InterPro"/>
</dbReference>
<dbReference type="PROSITE" id="PS50110">
    <property type="entry name" value="RESPONSE_REGULATORY"/>
    <property type="match status" value="1"/>
</dbReference>
<keyword evidence="5" id="KW-1185">Reference proteome</keyword>
<dbReference type="InterPro" id="IPR001789">
    <property type="entry name" value="Sig_transdc_resp-reg_receiver"/>
</dbReference>
<feature type="domain" description="Response regulatory" evidence="2">
    <location>
        <begin position="4"/>
        <end position="118"/>
    </location>
</feature>
<evidence type="ECO:0000259" key="3">
    <source>
        <dbReference type="PROSITE" id="PS50930"/>
    </source>
</evidence>
<reference evidence="5" key="1">
    <citation type="submission" date="2016-04" db="EMBL/GenBank/DDBJ databases">
        <authorList>
            <person name="Strepis N."/>
        </authorList>
    </citation>
    <scope>NUCLEOTIDE SEQUENCE [LARGE SCALE GENOMIC DNA]</scope>
</reference>
<evidence type="ECO:0000259" key="2">
    <source>
        <dbReference type="PROSITE" id="PS50110"/>
    </source>
</evidence>
<dbReference type="PROSITE" id="PS50930">
    <property type="entry name" value="HTH_LYTTR"/>
    <property type="match status" value="1"/>
</dbReference>
<dbReference type="InterPro" id="IPR007492">
    <property type="entry name" value="LytTR_DNA-bd_dom"/>
</dbReference>
<dbReference type="Pfam" id="PF00072">
    <property type="entry name" value="Response_reg"/>
    <property type="match status" value="1"/>
</dbReference>